<dbReference type="GO" id="GO:0008270">
    <property type="term" value="F:zinc ion binding"/>
    <property type="evidence" value="ECO:0007669"/>
    <property type="project" value="InterPro"/>
</dbReference>
<dbReference type="InterPro" id="IPR051089">
    <property type="entry name" value="prtT"/>
</dbReference>
<dbReference type="PANTHER" id="PTHR31845">
    <property type="entry name" value="FINGER DOMAIN PROTEIN, PUTATIVE-RELATED"/>
    <property type="match status" value="1"/>
</dbReference>
<dbReference type="GO" id="GO:0000976">
    <property type="term" value="F:transcription cis-regulatory region binding"/>
    <property type="evidence" value="ECO:0007669"/>
    <property type="project" value="TreeGrafter"/>
</dbReference>
<evidence type="ECO:0000313" key="8">
    <source>
        <dbReference type="Proteomes" id="UP000748025"/>
    </source>
</evidence>
<reference evidence="7" key="1">
    <citation type="journal article" date="2020" name="bioRxiv">
        <title>Whole genome comparisons of ergot fungi reveals the divergence and evolution of species within the genus Claviceps are the result of varying mechanisms driving genome evolution and host range expansion.</title>
        <authorList>
            <person name="Wyka S.A."/>
            <person name="Mondo S.J."/>
            <person name="Liu M."/>
            <person name="Dettman J."/>
            <person name="Nalam V."/>
            <person name="Broders K.D."/>
        </authorList>
    </citation>
    <scope>NUCLEOTIDE SEQUENCE</scope>
    <source>
        <strain evidence="7">CCC 602</strain>
    </source>
</reference>
<protein>
    <recommendedName>
        <fullName evidence="6">Xylanolytic transcriptional activator regulatory domain-containing protein</fullName>
    </recommendedName>
</protein>
<name>A0A9P7SWB9_9HYPO</name>
<keyword evidence="4" id="KW-0804">Transcription</keyword>
<evidence type="ECO:0000256" key="5">
    <source>
        <dbReference type="ARBA" id="ARBA00023242"/>
    </source>
</evidence>
<keyword evidence="3" id="KW-0238">DNA-binding</keyword>
<comment type="subcellular location">
    <subcellularLocation>
        <location evidence="1">Nucleus</location>
    </subcellularLocation>
</comment>
<comment type="caution">
    <text evidence="7">The sequence shown here is derived from an EMBL/GenBank/DDBJ whole genome shotgun (WGS) entry which is preliminary data.</text>
</comment>
<organism evidence="7 8">
    <name type="scientific">Claviceps pusilla</name>
    <dbReference type="NCBI Taxonomy" id="123648"/>
    <lineage>
        <taxon>Eukaryota</taxon>
        <taxon>Fungi</taxon>
        <taxon>Dikarya</taxon>
        <taxon>Ascomycota</taxon>
        <taxon>Pezizomycotina</taxon>
        <taxon>Sordariomycetes</taxon>
        <taxon>Hypocreomycetidae</taxon>
        <taxon>Hypocreales</taxon>
        <taxon>Clavicipitaceae</taxon>
        <taxon>Claviceps</taxon>
    </lineage>
</organism>
<dbReference type="Proteomes" id="UP000748025">
    <property type="component" value="Unassembled WGS sequence"/>
</dbReference>
<evidence type="ECO:0000313" key="7">
    <source>
        <dbReference type="EMBL" id="KAG5987165.1"/>
    </source>
</evidence>
<keyword evidence="5" id="KW-0539">Nucleus</keyword>
<keyword evidence="2" id="KW-0805">Transcription regulation</keyword>
<gene>
    <name evidence="7" type="ORF">E4U43_005196</name>
</gene>
<keyword evidence="8" id="KW-1185">Reference proteome</keyword>
<dbReference type="OrthoDB" id="8062037at2759"/>
<evidence type="ECO:0000256" key="4">
    <source>
        <dbReference type="ARBA" id="ARBA00023163"/>
    </source>
</evidence>
<dbReference type="InterPro" id="IPR007219">
    <property type="entry name" value="XnlR_reg_dom"/>
</dbReference>
<dbReference type="GO" id="GO:0005634">
    <property type="term" value="C:nucleus"/>
    <property type="evidence" value="ECO:0007669"/>
    <property type="project" value="UniProtKB-SubCell"/>
</dbReference>
<feature type="non-terminal residue" evidence="7">
    <location>
        <position position="496"/>
    </location>
</feature>
<accession>A0A9P7SWB9</accession>
<evidence type="ECO:0000256" key="3">
    <source>
        <dbReference type="ARBA" id="ARBA00023125"/>
    </source>
</evidence>
<dbReference type="GO" id="GO:0000981">
    <property type="term" value="F:DNA-binding transcription factor activity, RNA polymerase II-specific"/>
    <property type="evidence" value="ECO:0007669"/>
    <property type="project" value="TreeGrafter"/>
</dbReference>
<evidence type="ECO:0000256" key="2">
    <source>
        <dbReference type="ARBA" id="ARBA00023015"/>
    </source>
</evidence>
<dbReference type="AlphaFoldDB" id="A0A9P7SWB9"/>
<sequence>RDVAQKVFRHYVDSFVPKCPVVILAPGTTQEYLRETRPLLFLSILSVASSDFCSVNQQHELVLESKRALFERAIVRGEQSLELVQALQLASLWYRAPDNYKQVSLTQQTHIMIAMAFDLGLDQVDLTQPVDSGGQEAWDRAEAERAWLACFLLSTSISLILRRSTMMSWSSDMDAYLNDLQMAQVSPSDGFFCELVRIEHLYHTMDQQFFLSDRHQSASARDPNTIWMAQDFRSRLNSWRSRCDLNWLQRGLLYAHEPVMHINHNINEFEAPFTYKSLKTCTFISEHIDTPQRLMLREIVTASHRLLNCFLGIPLADMLSLSPHIYGGRVIYSLVLLCKLYKSLATSTRSVPDYLLVEDLHLDQYLDRVVFVARDLLTLDTGNILSRSFLIVEQLRKWYHKHRYGSSLSPQPPPPYALRLAPRRDDCHEPAQLPRAHTLLRGSHGWQRSHDDPWSRPIEKTVSFPEDYSRYSYQERHIVGRYDWFVDDLFHIDLFN</sequence>
<feature type="domain" description="Xylanolytic transcriptional activator regulatory" evidence="6">
    <location>
        <begin position="27"/>
        <end position="168"/>
    </location>
</feature>
<dbReference type="Pfam" id="PF04082">
    <property type="entry name" value="Fungal_trans"/>
    <property type="match status" value="1"/>
</dbReference>
<dbReference type="PANTHER" id="PTHR31845:SF39">
    <property type="entry name" value="TRANSCRIPTION FACTOR PBCR-RELATED"/>
    <property type="match status" value="1"/>
</dbReference>
<dbReference type="EMBL" id="SRPW01003389">
    <property type="protein sequence ID" value="KAG5987165.1"/>
    <property type="molecule type" value="Genomic_DNA"/>
</dbReference>
<proteinExistence type="predicted"/>
<evidence type="ECO:0000256" key="1">
    <source>
        <dbReference type="ARBA" id="ARBA00004123"/>
    </source>
</evidence>
<dbReference type="GO" id="GO:0006351">
    <property type="term" value="P:DNA-templated transcription"/>
    <property type="evidence" value="ECO:0007669"/>
    <property type="project" value="InterPro"/>
</dbReference>
<dbReference type="CDD" id="cd12148">
    <property type="entry name" value="fungal_TF_MHR"/>
    <property type="match status" value="1"/>
</dbReference>
<evidence type="ECO:0000259" key="6">
    <source>
        <dbReference type="Pfam" id="PF04082"/>
    </source>
</evidence>